<dbReference type="AlphaFoldDB" id="A0A0S4W8U6"/>
<reference evidence="1" key="1">
    <citation type="submission" date="2015-10" db="EMBL/GenBank/DDBJ databases">
        <authorList>
            <person name="Gilbert D.G."/>
        </authorList>
    </citation>
    <scope>NUCLEOTIDE SEQUENCE</scope>
    <source>
        <strain evidence="1">Phyl III-seqv23</strain>
    </source>
</reference>
<organism evidence="1">
    <name type="scientific">Ralstonia solanacearum</name>
    <name type="common">Pseudomonas solanacearum</name>
    <dbReference type="NCBI Taxonomy" id="305"/>
    <lineage>
        <taxon>Bacteria</taxon>
        <taxon>Pseudomonadati</taxon>
        <taxon>Pseudomonadota</taxon>
        <taxon>Betaproteobacteria</taxon>
        <taxon>Burkholderiales</taxon>
        <taxon>Burkholderiaceae</taxon>
        <taxon>Ralstonia</taxon>
        <taxon>Ralstonia solanacearum species complex</taxon>
    </lineage>
</organism>
<evidence type="ECO:0000313" key="1">
    <source>
        <dbReference type="EMBL" id="CUV43203.1"/>
    </source>
</evidence>
<dbReference type="EMBL" id="LN899827">
    <property type="protein sequence ID" value="CUV43203.1"/>
    <property type="molecule type" value="Genomic_DNA"/>
</dbReference>
<accession>A0A0S4W8U6</accession>
<proteinExistence type="predicted"/>
<sequence length="35" mass="4072">MLRGRKSKGEQVLFLVCGYALIRCRYEVSEIQILV</sequence>
<gene>
    <name evidence="1" type="ORF">TO10_v1_10104</name>
</gene>
<name>A0A0S4W8U6_RALSL</name>
<protein>
    <submittedName>
        <fullName evidence="1">Uncharacterized protein</fullName>
    </submittedName>
</protein>